<protein>
    <submittedName>
        <fullName evidence="1">Uncharacterized protein</fullName>
    </submittedName>
</protein>
<reference key="1">
    <citation type="journal article" date="2011" name="Mol. Biol. Evol.">
        <title>Unity in variety -- the pan-genome of the Chlamydiae.</title>
        <authorList>
            <person name="Collingro A."/>
            <person name="Tischler P."/>
            <person name="Weinmaier T."/>
            <person name="Penz T."/>
            <person name="Heinz E."/>
            <person name="Brunham R.C."/>
            <person name="Read T.D."/>
            <person name="Bavoil P.M."/>
            <person name="Sachse K."/>
            <person name="Kahane S."/>
            <person name="Friedman M.G."/>
            <person name="Rattei T."/>
            <person name="Myers G.S.A."/>
            <person name="Horn M."/>
        </authorList>
    </citation>
    <scope>NUCLEOTIDE SEQUENCE</scope>
    <source>
        <strain>Z</strain>
    </source>
</reference>
<reference evidence="1 2" key="2">
    <citation type="journal article" date="2011" name="Mol. Biol. Evol.">
        <title>Unity in variety--the pan-genome of the Chlamydiae.</title>
        <authorList>
            <person name="Collingro A."/>
            <person name="Tischler P."/>
            <person name="Weinmaier T."/>
            <person name="Penz T."/>
            <person name="Heinz E."/>
            <person name="Brunham R.C."/>
            <person name="Read T.D."/>
            <person name="Bavoil P.M."/>
            <person name="Sachse K."/>
            <person name="Kahane S."/>
            <person name="Friedman M.G."/>
            <person name="Rattei T."/>
            <person name="Myers G.S."/>
            <person name="Horn M."/>
        </authorList>
    </citation>
    <scope>NUCLEOTIDE SEQUENCE [LARGE SCALE GENOMIC DNA]</scope>
    <source>
        <strain evidence="2">ATCC VR-1471 / Z</strain>
    </source>
</reference>
<proteinExistence type="predicted"/>
<keyword evidence="2" id="KW-1185">Reference proteome</keyword>
<name>F8L6J0_SIMNZ</name>
<evidence type="ECO:0000313" key="2">
    <source>
        <dbReference type="Proteomes" id="UP000000496"/>
    </source>
</evidence>
<organism evidence="1 2">
    <name type="scientific">Simkania negevensis (strain ATCC VR-1471 / DSM 27360 / Z)</name>
    <dbReference type="NCBI Taxonomy" id="331113"/>
    <lineage>
        <taxon>Bacteria</taxon>
        <taxon>Pseudomonadati</taxon>
        <taxon>Chlamydiota</taxon>
        <taxon>Chlamydiia</taxon>
        <taxon>Parachlamydiales</taxon>
        <taxon>Simkaniaceae</taxon>
        <taxon>Simkania</taxon>
    </lineage>
</organism>
<dbReference type="KEGG" id="sng:SNE_A04530"/>
<dbReference type="HOGENOM" id="CLU_1115181_0_0_0"/>
<evidence type="ECO:0000313" key="1">
    <source>
        <dbReference type="EMBL" id="CCB88330.1"/>
    </source>
</evidence>
<dbReference type="eggNOG" id="COG4886">
    <property type="taxonomic scope" value="Bacteria"/>
</dbReference>
<dbReference type="EMBL" id="FR872582">
    <property type="protein sequence ID" value="CCB88330.1"/>
    <property type="molecule type" value="Genomic_DNA"/>
</dbReference>
<dbReference type="RefSeq" id="WP_013942797.1">
    <property type="nucleotide sequence ID" value="NC_015713.1"/>
</dbReference>
<dbReference type="Proteomes" id="UP000000496">
    <property type="component" value="Chromosome gsn.131"/>
</dbReference>
<dbReference type="AlphaFoldDB" id="F8L6J0"/>
<gene>
    <name evidence="1" type="ordered locus">SNE_A04530</name>
</gene>
<accession>F8L6J0</accession>
<sequence length="249" mass="28732">MLRSSILREIKSTVTSLFPIGNHSSARRQANAFSTNASCLNQRARLAEELQKMQNFLPAPEVRLFDPSNVSQKFDFQNSRATSLSFLYDTMAFSFWFEREVQDLYIHTKGSFSVSVPVFSGTMEEAFDHCISMALLINKIAPKIMDRNLIRVWRKLEDQYKFPHLETAEEMRNHLKCDDTLLKRVTILDLSYSDIEIIPPEALLFPNLTQVSALNTPMIQFPQVLTAHPTLNLDNVQFEDLTFTMKTDW</sequence>